<evidence type="ECO:0000313" key="2">
    <source>
        <dbReference type="Proteomes" id="UP000250321"/>
    </source>
</evidence>
<reference evidence="1 2" key="1">
    <citation type="submission" date="2018-02" db="EMBL/GenBank/DDBJ databases">
        <title>Draft genome of wild Prunus yedoensis var. nudiflora.</title>
        <authorList>
            <person name="Baek S."/>
            <person name="Kim J.-H."/>
            <person name="Choi K."/>
            <person name="Kim G.-B."/>
            <person name="Cho A."/>
            <person name="Jang H."/>
            <person name="Shin C.-H."/>
            <person name="Yu H.-J."/>
            <person name="Mun J.-H."/>
        </authorList>
    </citation>
    <scope>NUCLEOTIDE SEQUENCE [LARGE SCALE GENOMIC DNA]</scope>
    <source>
        <strain evidence="2">cv. Jeju island</strain>
        <tissue evidence="1">Leaf</tissue>
    </source>
</reference>
<dbReference type="AlphaFoldDB" id="A0A314XRC6"/>
<organism evidence="1 2">
    <name type="scientific">Prunus yedoensis var. nudiflora</name>
    <dbReference type="NCBI Taxonomy" id="2094558"/>
    <lineage>
        <taxon>Eukaryota</taxon>
        <taxon>Viridiplantae</taxon>
        <taxon>Streptophyta</taxon>
        <taxon>Embryophyta</taxon>
        <taxon>Tracheophyta</taxon>
        <taxon>Spermatophyta</taxon>
        <taxon>Magnoliopsida</taxon>
        <taxon>eudicotyledons</taxon>
        <taxon>Gunneridae</taxon>
        <taxon>Pentapetalae</taxon>
        <taxon>rosids</taxon>
        <taxon>fabids</taxon>
        <taxon>Rosales</taxon>
        <taxon>Rosaceae</taxon>
        <taxon>Amygdaloideae</taxon>
        <taxon>Amygdaleae</taxon>
        <taxon>Prunus</taxon>
    </lineage>
</organism>
<evidence type="ECO:0000313" key="1">
    <source>
        <dbReference type="EMBL" id="PQP95036.1"/>
    </source>
</evidence>
<keyword evidence="2" id="KW-1185">Reference proteome</keyword>
<dbReference type="Proteomes" id="UP000250321">
    <property type="component" value="Unassembled WGS sequence"/>
</dbReference>
<comment type="caution">
    <text evidence="1">The sequence shown here is derived from an EMBL/GenBank/DDBJ whole genome shotgun (WGS) entry which is preliminary data.</text>
</comment>
<gene>
    <name evidence="1" type="ORF">Pyn_41263</name>
</gene>
<name>A0A314XRC6_PRUYE</name>
<proteinExistence type="predicted"/>
<dbReference type="EMBL" id="PJQY01002282">
    <property type="protein sequence ID" value="PQP95036.1"/>
    <property type="molecule type" value="Genomic_DNA"/>
</dbReference>
<sequence length="58" mass="6986">MEGLQEDLAEKGERERDGWLDCFFRQLDRDPVKCWNNLSEKEKWGDGQAKHEIIEFCR</sequence>
<accession>A0A314XRC6</accession>
<protein>
    <submittedName>
        <fullName evidence="1">Uncharacterized protein</fullName>
    </submittedName>
</protein>